<feature type="signal peptide" evidence="1">
    <location>
        <begin position="1"/>
        <end position="32"/>
    </location>
</feature>
<sequence length="798" mass="79921">MGHSRRARPRTLPALAPIFIALSFALPGRVHAAGPLPSGGQFVAGTGSINGNVTSLTINQTSTRGIIDWTSFSIGNGNHVSITNGTGATLNRVTGGDPSSILGTLSATGSVYLINPQGIVIGTSGVISTGGRFVASTLDTDNTAFMNGGPLTFSGNSDAEVVNLGKIGSSGGDVVLIASKGVTNVGGISAPQGSAELAVGQQVLLQDSSSSRQVFVQAGSGGTVLNQGAIYAAQVSLQAADGNVFALTGNHEAIRATGTGTRDGHIWLVAETGSVTLSGPTSAKNVDGSGGTVDTNAGNMVFQYMPTVLAGVWNITTPTIKIDNFAAISLSRSLNAGTSVNLQTTGASGQTGDINVASNIGWSGAASLSLGAYHTVNVIKGITIKNQGSGNLTLRADATGIDNGGSVLNYGTVDWSNSTGTVSLLHDMNGSYAPGTLRSNTTWITPTYSGLVTQITGYELVNSLADLKNVATDLAGNYALGRDIDASATSDGSYIPLGGGNTSFTGQFDGQGHTISSLTMQGTGSQTVAMFASLGKNAVVRDLNVNGSATSLDTNNSRHGIVGILAGENDGTIVRVNTSGNVREQVYYFGGTTAGGLVGVNHGTILRSSSSAGTQAGGPAGGLVGENDGTIAQSYASGPVSEVGGVLGSVAGSPGGLVGTNSGTITQSYATGTVGEACGTYGCITGAALVYTNSGTISQSFATGAVSSSGIQGQPAATPYGIAVQNQGKIASDVYWNKDTTTATIGVGYGTAIPSANGLTTEQMTAPASFSGWDFSSTGAWAMPTGYSHPVLRWQLEP</sequence>
<dbReference type="InterPro" id="IPR011050">
    <property type="entry name" value="Pectin_lyase_fold/virulence"/>
</dbReference>
<dbReference type="Pfam" id="PF05860">
    <property type="entry name" value="TPS"/>
    <property type="match status" value="1"/>
</dbReference>
<keyword evidence="1" id="KW-0732">Signal</keyword>
<dbReference type="EMBL" id="PNYC01000005">
    <property type="protein sequence ID" value="PMS37018.1"/>
    <property type="molecule type" value="Genomic_DNA"/>
</dbReference>
<dbReference type="Gene3D" id="2.160.20.10">
    <property type="entry name" value="Single-stranded right-handed beta-helix, Pectin lyase-like"/>
    <property type="match status" value="1"/>
</dbReference>
<gene>
    <name evidence="3" type="ORF">C0Z20_09835</name>
</gene>
<dbReference type="AlphaFoldDB" id="A0A2N7X5G7"/>
<dbReference type="PANTHER" id="PTHR12338">
    <property type="entry name" value="AUTOTRANSPORTER"/>
    <property type="match status" value="1"/>
</dbReference>
<protein>
    <submittedName>
        <fullName evidence="3">Filamentous hemagglutinin</fullName>
    </submittedName>
</protein>
<dbReference type="Gene3D" id="2.160.20.110">
    <property type="match status" value="1"/>
</dbReference>
<dbReference type="STRING" id="863227.GCA_000373005_03604"/>
<dbReference type="NCBIfam" id="TIGR01901">
    <property type="entry name" value="adhes_NPXG"/>
    <property type="match status" value="1"/>
</dbReference>
<dbReference type="Proteomes" id="UP000235777">
    <property type="component" value="Unassembled WGS sequence"/>
</dbReference>
<comment type="caution">
    <text evidence="3">The sequence shown here is derived from an EMBL/GenBank/DDBJ whole genome shotgun (WGS) entry which is preliminary data.</text>
</comment>
<dbReference type="InterPro" id="IPR012334">
    <property type="entry name" value="Pectin_lyas_fold"/>
</dbReference>
<feature type="domain" description="Filamentous haemagglutinin FhaB/tRNA nuclease CdiA-like TPS" evidence="2">
    <location>
        <begin position="33"/>
        <end position="144"/>
    </location>
</feature>
<dbReference type="SUPFAM" id="SSF51126">
    <property type="entry name" value="Pectin lyase-like"/>
    <property type="match status" value="1"/>
</dbReference>
<dbReference type="PANTHER" id="PTHR12338:SF5">
    <property type="entry name" value="ANTIGEN 43-RELATED"/>
    <property type="match status" value="1"/>
</dbReference>
<reference evidence="3 4" key="1">
    <citation type="submission" date="2018-01" db="EMBL/GenBank/DDBJ databases">
        <title>Whole genome analyses suggest that Burkholderia sensu lato contains two further novel genera in the rhizoxinica-symbiotica group Mycetohabitans gen. nov., and Trinickia gen. nov.: implications for the evolution of diazotrophy and nodulation in the Burkholderiaceae.</title>
        <authorList>
            <person name="Estrada-de los Santos P."/>
            <person name="Palmer M."/>
            <person name="Chavez-Ramirez B."/>
            <person name="Beukes C."/>
            <person name="Steenkamp E.T."/>
            <person name="Hirsch A.M."/>
            <person name="Manyaka P."/>
            <person name="Maluk M."/>
            <person name="Lafos M."/>
            <person name="Crook M."/>
            <person name="Gross E."/>
            <person name="Simon M.F."/>
            <person name="Bueno dos Reis Junior F."/>
            <person name="Poole P.S."/>
            <person name="Venter S.N."/>
            <person name="James E.K."/>
        </authorList>
    </citation>
    <scope>NUCLEOTIDE SEQUENCE [LARGE SCALE GENOMIC DNA]</scope>
    <source>
        <strain evidence="3 4">JPY 581</strain>
    </source>
</reference>
<feature type="chain" id="PRO_5014750311" evidence="1">
    <location>
        <begin position="33"/>
        <end position="798"/>
    </location>
</feature>
<accession>A0A2N7X5G7</accession>
<organism evidence="3 4">
    <name type="scientific">Trinickia symbiotica</name>
    <dbReference type="NCBI Taxonomy" id="863227"/>
    <lineage>
        <taxon>Bacteria</taxon>
        <taxon>Pseudomonadati</taxon>
        <taxon>Pseudomonadota</taxon>
        <taxon>Betaproteobacteria</taxon>
        <taxon>Burkholderiales</taxon>
        <taxon>Burkholderiaceae</taxon>
        <taxon>Trinickia</taxon>
    </lineage>
</organism>
<dbReference type="InterPro" id="IPR050909">
    <property type="entry name" value="Bact_Autotransporter_VF"/>
</dbReference>
<evidence type="ECO:0000259" key="2">
    <source>
        <dbReference type="SMART" id="SM00912"/>
    </source>
</evidence>
<dbReference type="SMART" id="SM00912">
    <property type="entry name" value="Haemagg_act"/>
    <property type="match status" value="1"/>
</dbReference>
<evidence type="ECO:0000313" key="4">
    <source>
        <dbReference type="Proteomes" id="UP000235777"/>
    </source>
</evidence>
<proteinExistence type="predicted"/>
<dbReference type="InterPro" id="IPR008638">
    <property type="entry name" value="FhaB/CdiA-like_TPS"/>
</dbReference>
<evidence type="ECO:0000313" key="3">
    <source>
        <dbReference type="EMBL" id="PMS37018.1"/>
    </source>
</evidence>
<evidence type="ECO:0000256" key="1">
    <source>
        <dbReference type="SAM" id="SignalP"/>
    </source>
</evidence>
<keyword evidence="4" id="KW-1185">Reference proteome</keyword>
<name>A0A2N7X5G7_9BURK</name>